<evidence type="ECO:0000313" key="4">
    <source>
        <dbReference type="Proteomes" id="UP000321049"/>
    </source>
</evidence>
<gene>
    <name evidence="3" type="ORF">CTE05_28380</name>
</gene>
<comment type="caution">
    <text evidence="3">The sequence shown here is derived from an EMBL/GenBank/DDBJ whole genome shotgun (WGS) entry which is preliminary data.</text>
</comment>
<evidence type="ECO:0000259" key="2">
    <source>
        <dbReference type="PROSITE" id="PS50902"/>
    </source>
</evidence>
<sequence>MTALVVFESMYGSTAAIAEAVAAGLADLRVPVTVCEVGLAGPPSPATRPSLLVVGAPTHQRGLSTGRTRDLARGDGAGTVSRGDGVREWLDQVVALASGQAAAVFDTAVAGRFAGSAAHAIGKRLTRAGAELVVPPETFTVAGRSSGLLPDELEKARSWGRSLALFAVAAGAR</sequence>
<dbReference type="InterPro" id="IPR001226">
    <property type="entry name" value="Flavodoxin_CS"/>
</dbReference>
<dbReference type="PROSITE" id="PS50902">
    <property type="entry name" value="FLAVODOXIN_LIKE"/>
    <property type="match status" value="1"/>
</dbReference>
<dbReference type="SUPFAM" id="SSF52218">
    <property type="entry name" value="Flavoproteins"/>
    <property type="match status" value="1"/>
</dbReference>
<evidence type="ECO:0000313" key="3">
    <source>
        <dbReference type="EMBL" id="GEL99291.1"/>
    </source>
</evidence>
<dbReference type="OrthoDB" id="3253043at2"/>
<dbReference type="EMBL" id="BJWH01000015">
    <property type="protein sequence ID" value="GEL99291.1"/>
    <property type="molecule type" value="Genomic_DNA"/>
</dbReference>
<name>A0A511JMQ2_9CELL</name>
<reference evidence="3 4" key="1">
    <citation type="submission" date="2019-07" db="EMBL/GenBank/DDBJ databases">
        <title>Whole genome shotgun sequence of Cellulomonas terrae NBRC 100819.</title>
        <authorList>
            <person name="Hosoyama A."/>
            <person name="Uohara A."/>
            <person name="Ohji S."/>
            <person name="Ichikawa N."/>
        </authorList>
    </citation>
    <scope>NUCLEOTIDE SEQUENCE [LARGE SCALE GENOMIC DNA]</scope>
    <source>
        <strain evidence="3 4">NBRC 100819</strain>
    </source>
</reference>
<accession>A0A511JMQ2</accession>
<keyword evidence="4" id="KW-1185">Reference proteome</keyword>
<proteinExistence type="predicted"/>
<dbReference type="Proteomes" id="UP000321049">
    <property type="component" value="Unassembled WGS sequence"/>
</dbReference>
<feature type="region of interest" description="Disordered" evidence="1">
    <location>
        <begin position="60"/>
        <end position="79"/>
    </location>
</feature>
<dbReference type="AlphaFoldDB" id="A0A511JMQ2"/>
<dbReference type="GO" id="GO:0010181">
    <property type="term" value="F:FMN binding"/>
    <property type="evidence" value="ECO:0007669"/>
    <property type="project" value="InterPro"/>
</dbReference>
<dbReference type="InterPro" id="IPR029039">
    <property type="entry name" value="Flavoprotein-like_sf"/>
</dbReference>
<evidence type="ECO:0000256" key="1">
    <source>
        <dbReference type="SAM" id="MobiDB-lite"/>
    </source>
</evidence>
<organism evidence="3 4">
    <name type="scientific">Cellulomonas terrae</name>
    <dbReference type="NCBI Taxonomy" id="311234"/>
    <lineage>
        <taxon>Bacteria</taxon>
        <taxon>Bacillati</taxon>
        <taxon>Actinomycetota</taxon>
        <taxon>Actinomycetes</taxon>
        <taxon>Micrococcales</taxon>
        <taxon>Cellulomonadaceae</taxon>
        <taxon>Cellulomonas</taxon>
    </lineage>
</organism>
<dbReference type="Gene3D" id="3.40.50.360">
    <property type="match status" value="1"/>
</dbReference>
<dbReference type="RefSeq" id="WP_146846944.1">
    <property type="nucleotide sequence ID" value="NZ_BJWH01000015.1"/>
</dbReference>
<protein>
    <submittedName>
        <fullName evidence="3">Flavodoxin</fullName>
    </submittedName>
</protein>
<dbReference type="GO" id="GO:0009055">
    <property type="term" value="F:electron transfer activity"/>
    <property type="evidence" value="ECO:0007669"/>
    <property type="project" value="InterPro"/>
</dbReference>
<dbReference type="PROSITE" id="PS00201">
    <property type="entry name" value="FLAVODOXIN"/>
    <property type="match status" value="1"/>
</dbReference>
<dbReference type="InterPro" id="IPR008254">
    <property type="entry name" value="Flavodoxin/NO_synth"/>
</dbReference>
<feature type="domain" description="Flavodoxin-like" evidence="2">
    <location>
        <begin position="3"/>
        <end position="164"/>
    </location>
</feature>